<reference evidence="1 2" key="1">
    <citation type="journal article" date="2023" name="Microb. Genom.">
        <title>Mesoterricola silvestris gen. nov., sp. nov., Mesoterricola sediminis sp. nov., Geothrix oryzae sp. nov., Geothrix edaphica sp. nov., Geothrix rubra sp. nov., and Geothrix limicola sp. nov., six novel members of Acidobacteriota isolated from soils.</title>
        <authorList>
            <person name="Weisberg A.J."/>
            <person name="Pearce E."/>
            <person name="Kramer C.G."/>
            <person name="Chang J.H."/>
            <person name="Clarke C.R."/>
        </authorList>
    </citation>
    <scope>NUCLEOTIDE SEQUENCE [LARGE SCALE GENOMIC DNA]</scope>
    <source>
        <strain evidence="1 2">NB05-1H</strain>
    </source>
</reference>
<keyword evidence="2" id="KW-1185">Reference proteome</keyword>
<protein>
    <recommendedName>
        <fullName evidence="3">Minor capsid protein</fullName>
    </recommendedName>
</protein>
<organism evidence="1 2">
    <name type="scientific">Streptomyces acidiscabies</name>
    <dbReference type="NCBI Taxonomy" id="42234"/>
    <lineage>
        <taxon>Bacteria</taxon>
        <taxon>Bacillati</taxon>
        <taxon>Actinomycetota</taxon>
        <taxon>Actinomycetes</taxon>
        <taxon>Kitasatosporales</taxon>
        <taxon>Streptomycetaceae</taxon>
        <taxon>Streptomyces</taxon>
    </lineage>
</organism>
<gene>
    <name evidence="1" type="ORF">PV666_18465</name>
</gene>
<proteinExistence type="predicted"/>
<dbReference type="EMBL" id="JARAWP010000010">
    <property type="protein sequence ID" value="MDX3019861.1"/>
    <property type="molecule type" value="Genomic_DNA"/>
</dbReference>
<dbReference type="RefSeq" id="WP_059043616.1">
    <property type="nucleotide sequence ID" value="NZ_BCMK01000009.1"/>
</dbReference>
<evidence type="ECO:0000313" key="1">
    <source>
        <dbReference type="EMBL" id="MDX3019861.1"/>
    </source>
</evidence>
<name>A0ABU4LWC1_9ACTN</name>
<evidence type="ECO:0008006" key="3">
    <source>
        <dbReference type="Google" id="ProtNLM"/>
    </source>
</evidence>
<accession>A0ABU4LWC1</accession>
<evidence type="ECO:0000313" key="2">
    <source>
        <dbReference type="Proteomes" id="UP001272987"/>
    </source>
</evidence>
<comment type="caution">
    <text evidence="1">The sequence shown here is derived from an EMBL/GenBank/DDBJ whole genome shotgun (WGS) entry which is preliminary data.</text>
</comment>
<sequence>MPQNFRLRFDGAAAERQIREAAARGLFLAAEHVLQVSDEVVPLDEAALQRSGAASVDEPSLTAMVSYDTPYAVVQHERLDFRHSPGRTAKYLERSLNGERAQVAAIIVAQVRRALR</sequence>
<dbReference type="Proteomes" id="UP001272987">
    <property type="component" value="Unassembled WGS sequence"/>
</dbReference>